<evidence type="ECO:0000313" key="4">
    <source>
        <dbReference type="Proteomes" id="UP000282654"/>
    </source>
</evidence>
<dbReference type="RefSeq" id="WP_123929878.1">
    <property type="nucleotide sequence ID" value="NZ_RKRE01000002.1"/>
</dbReference>
<evidence type="ECO:0000259" key="2">
    <source>
        <dbReference type="PROSITE" id="PS50879"/>
    </source>
</evidence>
<dbReference type="OrthoDB" id="7845843at2"/>
<dbReference type="PANTHER" id="PTHR47723:SF24">
    <property type="entry name" value="RNASE H TYPE-1 DOMAIN-CONTAINING PROTEIN"/>
    <property type="match status" value="1"/>
</dbReference>
<reference evidence="3 4" key="1">
    <citation type="submission" date="2018-11" db="EMBL/GenBank/DDBJ databases">
        <title>Genomic Encyclopedia of Type Strains, Phase IV (KMG-IV): sequencing the most valuable type-strain genomes for metagenomic binning, comparative biology and taxonomic classification.</title>
        <authorList>
            <person name="Goeker M."/>
        </authorList>
    </citation>
    <scope>NUCLEOTIDE SEQUENCE [LARGE SCALE GENOMIC DNA]</scope>
    <source>
        <strain evidence="3 4">DSM 102936</strain>
    </source>
</reference>
<dbReference type="CDD" id="cd09279">
    <property type="entry name" value="RNase_HI_like"/>
    <property type="match status" value="1"/>
</dbReference>
<name>A0A3N5BG98_9THEO</name>
<dbReference type="InterPro" id="IPR053151">
    <property type="entry name" value="RNase_H-like"/>
</dbReference>
<feature type="region of interest" description="Disordered" evidence="1">
    <location>
        <begin position="141"/>
        <end position="161"/>
    </location>
</feature>
<dbReference type="Pfam" id="PF13456">
    <property type="entry name" value="RVT_3"/>
    <property type="match status" value="1"/>
</dbReference>
<organism evidence="3 4">
    <name type="scientific">Thermodesulfitimonas autotrophica</name>
    <dbReference type="NCBI Taxonomy" id="1894989"/>
    <lineage>
        <taxon>Bacteria</taxon>
        <taxon>Bacillati</taxon>
        <taxon>Bacillota</taxon>
        <taxon>Clostridia</taxon>
        <taxon>Thermoanaerobacterales</taxon>
        <taxon>Thermoanaerobacteraceae</taxon>
        <taxon>Thermodesulfitimonas</taxon>
    </lineage>
</organism>
<comment type="caution">
    <text evidence="3">The sequence shown here is derived from an EMBL/GenBank/DDBJ whole genome shotgun (WGS) entry which is preliminary data.</text>
</comment>
<accession>A0A3N5BG98</accession>
<dbReference type="EMBL" id="RKRE01000002">
    <property type="protein sequence ID" value="RPF47092.1"/>
    <property type="molecule type" value="Genomic_DNA"/>
</dbReference>
<protein>
    <submittedName>
        <fullName evidence="3">Ribonuclease HI</fullName>
    </submittedName>
</protein>
<sequence length="161" mass="17160">MRSRTCYFVNIDGASRGNPGPAAAAMILQDESGQVLLTKSKPLGVTTNNVAEWLALEGAVKALVHLTQKNGPVEAVIRSDSELVVKQFNGHFKIKDPELKVIAARVKKILAACPALKVRVTHIPREENRLADRAANAALNALQAGPPAHRVKSTDGEVGSP</sequence>
<evidence type="ECO:0000313" key="3">
    <source>
        <dbReference type="EMBL" id="RPF47092.1"/>
    </source>
</evidence>
<dbReference type="GO" id="GO:0004523">
    <property type="term" value="F:RNA-DNA hybrid ribonuclease activity"/>
    <property type="evidence" value="ECO:0007669"/>
    <property type="project" value="InterPro"/>
</dbReference>
<dbReference type="AlphaFoldDB" id="A0A3N5BG98"/>
<dbReference type="SUPFAM" id="SSF53098">
    <property type="entry name" value="Ribonuclease H-like"/>
    <property type="match status" value="1"/>
</dbReference>
<proteinExistence type="predicted"/>
<gene>
    <name evidence="3" type="ORF">EDD75_1364</name>
</gene>
<dbReference type="Proteomes" id="UP000282654">
    <property type="component" value="Unassembled WGS sequence"/>
</dbReference>
<dbReference type="PROSITE" id="PS50879">
    <property type="entry name" value="RNASE_H_1"/>
    <property type="match status" value="1"/>
</dbReference>
<evidence type="ECO:0000256" key="1">
    <source>
        <dbReference type="SAM" id="MobiDB-lite"/>
    </source>
</evidence>
<dbReference type="GO" id="GO:0003676">
    <property type="term" value="F:nucleic acid binding"/>
    <property type="evidence" value="ECO:0007669"/>
    <property type="project" value="InterPro"/>
</dbReference>
<dbReference type="InterPro" id="IPR002156">
    <property type="entry name" value="RNaseH_domain"/>
</dbReference>
<dbReference type="InterPro" id="IPR036397">
    <property type="entry name" value="RNaseH_sf"/>
</dbReference>
<dbReference type="PANTHER" id="PTHR47723">
    <property type="entry name" value="OS05G0353850 PROTEIN"/>
    <property type="match status" value="1"/>
</dbReference>
<feature type="domain" description="RNase H type-1" evidence="2">
    <location>
        <begin position="3"/>
        <end position="140"/>
    </location>
</feature>
<dbReference type="Gene3D" id="3.30.420.10">
    <property type="entry name" value="Ribonuclease H-like superfamily/Ribonuclease H"/>
    <property type="match status" value="1"/>
</dbReference>
<dbReference type="InterPro" id="IPR012337">
    <property type="entry name" value="RNaseH-like_sf"/>
</dbReference>
<keyword evidence="4" id="KW-1185">Reference proteome</keyword>